<evidence type="ECO:0000313" key="8">
    <source>
        <dbReference type="EMBL" id="SOU42903.1"/>
    </source>
</evidence>
<dbReference type="Pfam" id="PF01169">
    <property type="entry name" value="GDT1"/>
    <property type="match status" value="2"/>
</dbReference>
<reference evidence="7 10" key="1">
    <citation type="submission" date="2015-06" db="EMBL/GenBank/DDBJ databases">
        <title>Genome sequence of Pseudoalteromonas carrageenovora.</title>
        <authorList>
            <person name="Xie B.-B."/>
            <person name="Rong J.-C."/>
            <person name="Qin Q.-L."/>
            <person name="Zhang Y.-Z."/>
        </authorList>
    </citation>
    <scope>NUCLEOTIDE SEQUENCE [LARGE SCALE GENOMIC DNA]</scope>
    <source>
        <strain evidence="7 10">IAM 12662</strain>
    </source>
</reference>
<evidence type="ECO:0000256" key="5">
    <source>
        <dbReference type="ARBA" id="ARBA00023136"/>
    </source>
</evidence>
<keyword evidence="3 6" id="KW-0812">Transmembrane</keyword>
<evidence type="ECO:0000256" key="4">
    <source>
        <dbReference type="ARBA" id="ARBA00022989"/>
    </source>
</evidence>
<dbReference type="Proteomes" id="UP000238288">
    <property type="component" value="Chromosome PCAR9b"/>
</dbReference>
<comment type="similarity">
    <text evidence="2 6">Belongs to the GDT1 family.</text>
</comment>
<reference evidence="8 9" key="2">
    <citation type="submission" date="2017-11" db="EMBL/GenBank/DDBJ databases">
        <authorList>
            <person name="Han C.G."/>
        </authorList>
    </citation>
    <scope>NUCLEOTIDE SEQUENCE [LARGE SCALE GENOMIC DNA]</scope>
    <source>
        <strain evidence="9">ATCC 43555</strain>
        <strain evidence="8">ATCC43555</strain>
    </source>
</reference>
<dbReference type="InterPro" id="IPR001727">
    <property type="entry name" value="GDT1-like"/>
</dbReference>
<sequence length="204" mass="22367">MAGDTCLPWFSTPAYKYFLMEVFFTSTVTVTLAEIGDKTQLLSLLLAVRFRNKAALALGVLAATLINHGLSAWLGGWISESITLSYLPIIVNLSIIAVGIWLLIPDKDEDVSHRYDKYGAFLVSFVLFFIAEIGDKTQVATVLLGAQYQDVFWVTIGTTLGMLIANIPVIYAGNALLKRISLNSVRFIAASVFVLLGVYGLMTY</sequence>
<keyword evidence="5 6" id="KW-0472">Membrane</keyword>
<evidence type="ECO:0000256" key="3">
    <source>
        <dbReference type="ARBA" id="ARBA00022692"/>
    </source>
</evidence>
<evidence type="ECO:0000313" key="7">
    <source>
        <dbReference type="EMBL" id="MBE0384519.1"/>
    </source>
</evidence>
<protein>
    <recommendedName>
        <fullName evidence="6">GDT1 family protein</fullName>
    </recommendedName>
</protein>
<feature type="transmembrane region" description="Helical" evidence="6">
    <location>
        <begin position="84"/>
        <end position="103"/>
    </location>
</feature>
<feature type="transmembrane region" description="Helical" evidence="6">
    <location>
        <begin position="151"/>
        <end position="172"/>
    </location>
</feature>
<name>A0A2K4XEZ4_PSEVC</name>
<keyword evidence="4 6" id="KW-1133">Transmembrane helix</keyword>
<dbReference type="AlphaFoldDB" id="A0A2K4XEZ4"/>
<comment type="subcellular location">
    <subcellularLocation>
        <location evidence="1 6">Membrane</location>
        <topology evidence="1 6">Multi-pass membrane protein</topology>
    </subcellularLocation>
</comment>
<dbReference type="GO" id="GO:0046873">
    <property type="term" value="F:metal ion transmembrane transporter activity"/>
    <property type="evidence" value="ECO:0007669"/>
    <property type="project" value="InterPro"/>
</dbReference>
<dbReference type="PANTHER" id="PTHR12608:SF1">
    <property type="entry name" value="TRANSMEMBRANE PROTEIN 165"/>
    <property type="match status" value="1"/>
</dbReference>
<feature type="transmembrane region" description="Helical" evidence="6">
    <location>
        <begin position="184"/>
        <end position="202"/>
    </location>
</feature>
<feature type="transmembrane region" description="Helical" evidence="6">
    <location>
        <begin position="54"/>
        <end position="78"/>
    </location>
</feature>
<dbReference type="Proteomes" id="UP000615003">
    <property type="component" value="Unassembled WGS sequence"/>
</dbReference>
<evidence type="ECO:0000313" key="10">
    <source>
        <dbReference type="Proteomes" id="UP000615003"/>
    </source>
</evidence>
<evidence type="ECO:0000313" key="9">
    <source>
        <dbReference type="Proteomes" id="UP000238288"/>
    </source>
</evidence>
<evidence type="ECO:0000256" key="2">
    <source>
        <dbReference type="ARBA" id="ARBA00009190"/>
    </source>
</evidence>
<dbReference type="GO" id="GO:0016020">
    <property type="term" value="C:membrane"/>
    <property type="evidence" value="ECO:0007669"/>
    <property type="project" value="UniProtKB-SubCell"/>
</dbReference>
<gene>
    <name evidence="8" type="primary">mneA</name>
    <name evidence="8" type="ORF">PCAR9_B0431</name>
    <name evidence="7" type="ORF">PCARR_b0513</name>
</gene>
<proteinExistence type="inferred from homology"/>
<dbReference type="EMBL" id="AQGW01000025">
    <property type="protein sequence ID" value="MBE0384519.1"/>
    <property type="molecule type" value="Genomic_DNA"/>
</dbReference>
<keyword evidence="10" id="KW-1185">Reference proteome</keyword>
<dbReference type="PANTHER" id="PTHR12608">
    <property type="entry name" value="TRANSMEMBRANE PROTEIN HTP-1 RELATED"/>
    <property type="match status" value="1"/>
</dbReference>
<organism evidence="8 9">
    <name type="scientific">Pseudoalteromonas carrageenovora IAM 12662</name>
    <dbReference type="NCBI Taxonomy" id="1314868"/>
    <lineage>
        <taxon>Bacteria</taxon>
        <taxon>Pseudomonadati</taxon>
        <taxon>Pseudomonadota</taxon>
        <taxon>Gammaproteobacteria</taxon>
        <taxon>Alteromonadales</taxon>
        <taxon>Pseudoalteromonadaceae</taxon>
        <taxon>Pseudoalteromonas</taxon>
    </lineage>
</organism>
<dbReference type="EMBL" id="LT965929">
    <property type="protein sequence ID" value="SOU42903.1"/>
    <property type="molecule type" value="Genomic_DNA"/>
</dbReference>
<evidence type="ECO:0000256" key="6">
    <source>
        <dbReference type="RuleBase" id="RU365102"/>
    </source>
</evidence>
<evidence type="ECO:0000256" key="1">
    <source>
        <dbReference type="ARBA" id="ARBA00004141"/>
    </source>
</evidence>
<accession>A0A2K4XEZ4</accession>
<feature type="transmembrane region" description="Helical" evidence="6">
    <location>
        <begin position="115"/>
        <end position="131"/>
    </location>
</feature>